<evidence type="ECO:0000313" key="2">
    <source>
        <dbReference type="EMBL" id="MBB4234653.1"/>
    </source>
</evidence>
<feature type="compositionally biased region" description="Polar residues" evidence="1">
    <location>
        <begin position="41"/>
        <end position="51"/>
    </location>
</feature>
<gene>
    <name evidence="2" type="ORF">GGD57_001209</name>
</gene>
<dbReference type="Proteomes" id="UP000540909">
    <property type="component" value="Unassembled WGS sequence"/>
</dbReference>
<comment type="caution">
    <text evidence="2">The sequence shown here is derived from an EMBL/GenBank/DDBJ whole genome shotgun (WGS) entry which is preliminary data.</text>
</comment>
<evidence type="ECO:0000313" key="3">
    <source>
        <dbReference type="Proteomes" id="UP000540909"/>
    </source>
</evidence>
<feature type="region of interest" description="Disordered" evidence="1">
    <location>
        <begin position="31"/>
        <end position="53"/>
    </location>
</feature>
<organism evidence="2 3">
    <name type="scientific">Rhizobium esperanzae</name>
    <dbReference type="NCBI Taxonomy" id="1967781"/>
    <lineage>
        <taxon>Bacteria</taxon>
        <taxon>Pseudomonadati</taxon>
        <taxon>Pseudomonadota</taxon>
        <taxon>Alphaproteobacteria</taxon>
        <taxon>Hyphomicrobiales</taxon>
        <taxon>Rhizobiaceae</taxon>
        <taxon>Rhizobium/Agrobacterium group</taxon>
        <taxon>Rhizobium</taxon>
    </lineage>
</organism>
<name>A0A7W6R184_9HYPH</name>
<protein>
    <submittedName>
        <fullName evidence="2">Uncharacterized protein</fullName>
    </submittedName>
</protein>
<proteinExistence type="predicted"/>
<reference evidence="2 3" key="1">
    <citation type="submission" date="2020-08" db="EMBL/GenBank/DDBJ databases">
        <title>Genomic Encyclopedia of Type Strains, Phase IV (KMG-V): Genome sequencing to study the core and pangenomes of soil and plant-associated prokaryotes.</title>
        <authorList>
            <person name="Whitman W."/>
        </authorList>
    </citation>
    <scope>NUCLEOTIDE SEQUENCE [LARGE SCALE GENOMIC DNA]</scope>
    <source>
        <strain evidence="2 3">SEMIA 4089</strain>
    </source>
</reference>
<dbReference type="EMBL" id="JACIFY010000003">
    <property type="protein sequence ID" value="MBB4234653.1"/>
    <property type="molecule type" value="Genomic_DNA"/>
</dbReference>
<dbReference type="AlphaFoldDB" id="A0A7W6R184"/>
<accession>A0A7W6R184</accession>
<sequence>MITGGLVALETIVGMIEASIILKLRQPTHPQLRIDNRHQTRPGTTNTSQATIGPMMAIKAL</sequence>
<evidence type="ECO:0000256" key="1">
    <source>
        <dbReference type="SAM" id="MobiDB-lite"/>
    </source>
</evidence>